<organism evidence="5 6">
    <name type="scientific">Glossina pallidipes</name>
    <name type="common">Tsetse fly</name>
    <dbReference type="NCBI Taxonomy" id="7398"/>
    <lineage>
        <taxon>Eukaryota</taxon>
        <taxon>Metazoa</taxon>
        <taxon>Ecdysozoa</taxon>
        <taxon>Arthropoda</taxon>
        <taxon>Hexapoda</taxon>
        <taxon>Insecta</taxon>
        <taxon>Pterygota</taxon>
        <taxon>Neoptera</taxon>
        <taxon>Endopterygota</taxon>
        <taxon>Diptera</taxon>
        <taxon>Brachycera</taxon>
        <taxon>Muscomorpha</taxon>
        <taxon>Hippoboscoidea</taxon>
        <taxon>Glossinidae</taxon>
        <taxon>Glossina</taxon>
    </lineage>
</organism>
<reference evidence="5" key="2">
    <citation type="submission" date="2020-05" db="UniProtKB">
        <authorList>
            <consortium name="EnsemblMetazoa"/>
        </authorList>
    </citation>
    <scope>IDENTIFICATION</scope>
    <source>
        <strain evidence="5">IAEA</strain>
    </source>
</reference>
<keyword evidence="1 3" id="KW-0863">Zinc-finger</keyword>
<dbReference type="InterPro" id="IPR001841">
    <property type="entry name" value="Znf_RING"/>
</dbReference>
<evidence type="ECO:0000259" key="4">
    <source>
        <dbReference type="PROSITE" id="PS50089"/>
    </source>
</evidence>
<dbReference type="GO" id="GO:0008270">
    <property type="term" value="F:zinc ion binding"/>
    <property type="evidence" value="ECO:0007669"/>
    <property type="project" value="UniProtKB-KW"/>
</dbReference>
<name>A0A1A9ZKN1_GLOPL</name>
<proteinExistence type="predicted"/>
<protein>
    <submittedName>
        <fullName evidence="5">RING-type domain-containing protein</fullName>
    </submittedName>
</protein>
<evidence type="ECO:0000256" key="3">
    <source>
        <dbReference type="PROSITE-ProRule" id="PRU00175"/>
    </source>
</evidence>
<keyword evidence="1 3" id="KW-0479">Metal-binding</keyword>
<evidence type="ECO:0000256" key="2">
    <source>
        <dbReference type="ARBA" id="ARBA00022833"/>
    </source>
</evidence>
<dbReference type="STRING" id="7398.A0A1A9ZKN1"/>
<keyword evidence="6" id="KW-1185">Reference proteome</keyword>
<accession>A0A1A9ZKN1</accession>
<dbReference type="EnsemblMetazoa" id="GPAI017705-RA">
    <property type="protein sequence ID" value="GPAI017705-PA"/>
    <property type="gene ID" value="GPAI017705"/>
</dbReference>
<keyword evidence="2" id="KW-0862">Zinc</keyword>
<dbReference type="AlphaFoldDB" id="A0A1A9ZKN1"/>
<sequence>MHPLKISEKLPTNWGDLHSIRRLLEHDTSDAICPTCRISFDKGKRRKLIDTCGHERCYSCMFRNDQCPMCMKGWVSLKKYDAVGIRDKAQRKSAHIFEDANNELHDYWLNVDGNNAQGYDTGIGGSTSTIVSPLGSPQPQLRSQVQRTNATALARYMQITNSILLTHIMLSITIEFIAQPAVMSLSTLFKCYVIECVSDEGVVEYRDIDISAVDDRRPDQ</sequence>
<dbReference type="SUPFAM" id="SSF57850">
    <property type="entry name" value="RING/U-box"/>
    <property type="match status" value="1"/>
</dbReference>
<reference evidence="6" key="1">
    <citation type="submission" date="2014-03" db="EMBL/GenBank/DDBJ databases">
        <authorList>
            <person name="Aksoy S."/>
            <person name="Warren W."/>
            <person name="Wilson R.K."/>
        </authorList>
    </citation>
    <scope>NUCLEOTIDE SEQUENCE [LARGE SCALE GENOMIC DNA]</scope>
    <source>
        <strain evidence="6">IAEA</strain>
    </source>
</reference>
<dbReference type="Proteomes" id="UP000092445">
    <property type="component" value="Unassembled WGS sequence"/>
</dbReference>
<dbReference type="PROSITE" id="PS50089">
    <property type="entry name" value="ZF_RING_2"/>
    <property type="match status" value="1"/>
</dbReference>
<dbReference type="VEuPathDB" id="VectorBase:GPAI017705"/>
<evidence type="ECO:0000313" key="5">
    <source>
        <dbReference type="EnsemblMetazoa" id="GPAI017705-PA"/>
    </source>
</evidence>
<feature type="domain" description="RING-type" evidence="4">
    <location>
        <begin position="33"/>
        <end position="70"/>
    </location>
</feature>
<evidence type="ECO:0000313" key="6">
    <source>
        <dbReference type="Proteomes" id="UP000092445"/>
    </source>
</evidence>
<evidence type="ECO:0000256" key="1">
    <source>
        <dbReference type="ARBA" id="ARBA00022771"/>
    </source>
</evidence>